<organism evidence="2 3">
    <name type="scientific">Limnovirga soli</name>
    <dbReference type="NCBI Taxonomy" id="2656915"/>
    <lineage>
        <taxon>Bacteria</taxon>
        <taxon>Pseudomonadati</taxon>
        <taxon>Bacteroidota</taxon>
        <taxon>Chitinophagia</taxon>
        <taxon>Chitinophagales</taxon>
        <taxon>Chitinophagaceae</taxon>
        <taxon>Limnovirga</taxon>
    </lineage>
</organism>
<sequence>MKKGLGIIGFAIVILAVYLVVFNKSENEPGEPKQQALTQSTNSDMFNNSFSNMLNAYFDLKDAFVNWDTIKINGSAKLFQASLKAINYETLMADTTILATATDFSNNTIAETINLANAETIVLKRHFFYDISENVYNLIKTVRYDQRVIYHEKCPMAFNDKEEAYWISDTNAIINPYLGNKHPIYKSAMLNCGSVEDSIDFRP</sequence>
<reference evidence="2" key="1">
    <citation type="submission" date="2019-10" db="EMBL/GenBank/DDBJ databases">
        <title>Draft genome sequence of Panacibacter sp. KCS-6.</title>
        <authorList>
            <person name="Yim K.J."/>
        </authorList>
    </citation>
    <scope>NUCLEOTIDE SEQUENCE</scope>
    <source>
        <strain evidence="2">KCS-6</strain>
    </source>
</reference>
<evidence type="ECO:0000313" key="2">
    <source>
        <dbReference type="EMBL" id="NNV55853.1"/>
    </source>
</evidence>
<dbReference type="RefSeq" id="WP_171607782.1">
    <property type="nucleotide sequence ID" value="NZ_WHPF01000006.1"/>
</dbReference>
<dbReference type="InterPro" id="IPR021782">
    <property type="entry name" value="DUF3347"/>
</dbReference>
<feature type="domain" description="DUF3347" evidence="1">
    <location>
        <begin position="54"/>
        <end position="143"/>
    </location>
</feature>
<accession>A0A8J8FFG4</accession>
<comment type="caution">
    <text evidence="2">The sequence shown here is derived from an EMBL/GenBank/DDBJ whole genome shotgun (WGS) entry which is preliminary data.</text>
</comment>
<evidence type="ECO:0000259" key="1">
    <source>
        <dbReference type="Pfam" id="PF11827"/>
    </source>
</evidence>
<proteinExistence type="predicted"/>
<evidence type="ECO:0000313" key="3">
    <source>
        <dbReference type="Proteomes" id="UP000598971"/>
    </source>
</evidence>
<dbReference type="AlphaFoldDB" id="A0A8J8FFG4"/>
<dbReference type="EMBL" id="WHPF01000006">
    <property type="protein sequence ID" value="NNV55853.1"/>
    <property type="molecule type" value="Genomic_DNA"/>
</dbReference>
<name>A0A8J8FFG4_9BACT</name>
<gene>
    <name evidence="2" type="ORF">GD597_10315</name>
</gene>
<protein>
    <submittedName>
        <fullName evidence="2">DUF3347 domain-containing protein</fullName>
    </submittedName>
</protein>
<dbReference type="Proteomes" id="UP000598971">
    <property type="component" value="Unassembled WGS sequence"/>
</dbReference>
<keyword evidence="3" id="KW-1185">Reference proteome</keyword>
<dbReference type="Pfam" id="PF11827">
    <property type="entry name" value="DUF3347"/>
    <property type="match status" value="1"/>
</dbReference>